<feature type="compositionally biased region" description="Basic and acidic residues" evidence="8">
    <location>
        <begin position="1169"/>
        <end position="1181"/>
    </location>
</feature>
<comment type="similarity">
    <text evidence="2">Belongs to the TMEM131 family.</text>
</comment>
<feature type="domain" description="Transmembrane protein 131-like second Ig-like" evidence="10">
    <location>
        <begin position="157"/>
        <end position="306"/>
    </location>
</feature>
<evidence type="ECO:0000256" key="8">
    <source>
        <dbReference type="SAM" id="MobiDB-lite"/>
    </source>
</evidence>
<dbReference type="Pfam" id="PF19532">
    <property type="entry name" value="Ig_TMEM131L_2nd"/>
    <property type="match status" value="1"/>
</dbReference>
<comment type="subcellular location">
    <subcellularLocation>
        <location evidence="1">Membrane</location>
        <topology evidence="1">Single-pass type I membrane protein</topology>
    </subcellularLocation>
</comment>
<feature type="repeat" description="WD" evidence="7">
    <location>
        <begin position="1548"/>
        <end position="1576"/>
    </location>
</feature>
<dbReference type="PANTHER" id="PTHR22050">
    <property type="entry name" value="RW1 PROTEIN HOMOLOG"/>
    <property type="match status" value="1"/>
</dbReference>
<accession>A0AAE0PTJ2</accession>
<dbReference type="Pfam" id="PF12371">
    <property type="entry name" value="TMEM131_like_N"/>
    <property type="match status" value="1"/>
</dbReference>
<dbReference type="PROSITE" id="PS50294">
    <property type="entry name" value="WD_REPEATS_REGION"/>
    <property type="match status" value="1"/>
</dbReference>
<feature type="compositionally biased region" description="Acidic residues" evidence="8">
    <location>
        <begin position="934"/>
        <end position="947"/>
    </location>
</feature>
<dbReference type="Pfam" id="PF00400">
    <property type="entry name" value="WD40"/>
    <property type="match status" value="1"/>
</dbReference>
<feature type="compositionally biased region" description="Low complexity" evidence="8">
    <location>
        <begin position="1266"/>
        <end position="1280"/>
    </location>
</feature>
<feature type="non-terminal residue" evidence="14">
    <location>
        <position position="1576"/>
    </location>
</feature>
<reference evidence="14" key="1">
    <citation type="submission" date="2023-06" db="EMBL/GenBank/DDBJ databases">
        <title>Male Hemibagrus guttatus genome.</title>
        <authorList>
            <person name="Bian C."/>
        </authorList>
    </citation>
    <scope>NUCLEOTIDE SEQUENCE</scope>
    <source>
        <strain evidence="14">Male_cb2023</strain>
        <tissue evidence="14">Muscle</tissue>
    </source>
</reference>
<dbReference type="InterPro" id="IPR036322">
    <property type="entry name" value="WD40_repeat_dom_sf"/>
</dbReference>
<evidence type="ECO:0000259" key="10">
    <source>
        <dbReference type="Pfam" id="PF19532"/>
    </source>
</evidence>
<name>A0AAE0PTJ2_9TELE</name>
<feature type="region of interest" description="Disordered" evidence="8">
    <location>
        <begin position="832"/>
        <end position="947"/>
    </location>
</feature>
<feature type="region of interest" description="Disordered" evidence="8">
    <location>
        <begin position="1124"/>
        <end position="1182"/>
    </location>
</feature>
<dbReference type="InterPro" id="IPR022113">
    <property type="entry name" value="TMEM131L_N"/>
</dbReference>
<evidence type="ECO:0000256" key="1">
    <source>
        <dbReference type="ARBA" id="ARBA00004479"/>
    </source>
</evidence>
<evidence type="ECO:0000313" key="15">
    <source>
        <dbReference type="Proteomes" id="UP001274896"/>
    </source>
</evidence>
<evidence type="ECO:0000259" key="11">
    <source>
        <dbReference type="Pfam" id="PF24498"/>
    </source>
</evidence>
<evidence type="ECO:0000256" key="7">
    <source>
        <dbReference type="PROSITE-ProRule" id="PRU00221"/>
    </source>
</evidence>
<keyword evidence="5" id="KW-1133">Transmembrane helix</keyword>
<keyword evidence="7" id="KW-0853">WD repeat</keyword>
<keyword evidence="3" id="KW-0812">Transmembrane</keyword>
<evidence type="ECO:0000256" key="3">
    <source>
        <dbReference type="ARBA" id="ARBA00022692"/>
    </source>
</evidence>
<feature type="domain" description="TMEM131L third Ig-like" evidence="11">
    <location>
        <begin position="345"/>
        <end position="440"/>
    </location>
</feature>
<dbReference type="Pfam" id="PF24498">
    <property type="entry name" value="Ig_TMEM131L_3"/>
    <property type="match status" value="1"/>
</dbReference>
<dbReference type="InterPro" id="IPR055437">
    <property type="entry name" value="TMEM131L_Ig_5"/>
</dbReference>
<feature type="compositionally biased region" description="Polar residues" evidence="8">
    <location>
        <begin position="832"/>
        <end position="867"/>
    </location>
</feature>
<dbReference type="Gene3D" id="2.60.40.10">
    <property type="entry name" value="Immunoglobulins"/>
    <property type="match status" value="2"/>
</dbReference>
<dbReference type="Gene3D" id="2.130.10.10">
    <property type="entry name" value="YVTN repeat-like/Quinoprotein amine dehydrogenase"/>
    <property type="match status" value="1"/>
</dbReference>
<sequence length="1576" mass="174745">MSSVVEVWQAEDADFLIPSQAVEERSPENLRQEDSSSFYVRDTGRPVRFQPSTLDFGTQPVGVPRAETIYIHNPSAELPVTLQSVFTSSSHFHMPAFHRRVIPPRGKTSFKLIFLPREEGSVANSLFINTSTHGVITYQVFGVGVNAGSVKDVPRKDSVLIFPHIESIKLTQTQENALNITILGLLLDCSLPKALYTHPQGSCFGAEHEGRLSLQISLSERGERPAHLDKLKPYVLENIMVMHVLPPPGGVAYPKIGVYMLNSGVKQLFVKEIQILSRTDISVEISHTPLKASASNLTQVATLSCRRSLSSQSKKCTSQISVQMLGNISVNMFPWLQHTHRFTDSSGWFQFVQKQKSADQVELWLTNPLHLSFTITNVSLSQTLPRLFKILNVSKSVGVASGCWKLLKLHLLNKTLPVNLVAVVTISTSLGFSLELRVHASSTGSKRGEVVFEGGGECEQLCPLRLSRTGRLEWQQSLLPESFSSLWKTDSSLASALCSRWHRSKELSCRWPRIPKERATALDFGATPVNESKIKNFTLKNPTASVVSVEIRTLSSYPAPLEALDLLTKWFNISPLSVNITTAEFSLLPTDQKEVHQSGSVQRIVLQPWETRSVSVAYMPTEHKPVTSILLIRNNLTVFDLVLVKGFGAKELLRVGGKLPGPGASLRFNVPQSTLMECRDGLRNHLSKPLFAIQKSFKVENAGELPLTVMSMNINGYKCQGFGFEVLQCRSFRVDYNSSSEITIAFTPDFTSSWVIRDLTLITERGSSFPFTLNVTLPHHMLPLCAQVVPGPSWEESFWVITLIFTCFSLAGVCLMAFHQAQFILREFSTPTPRSNHNSNPRDNSIQNTPSNTSKGKGSCKSYSDTSHPSDKGKGRGSTAVANGTARSQTSSRKSSGGSSQPQKKQTRVSFLYRYKSSSSANANAANANSTPPMDEERDEQMFDPDPDVCNNNNNDEALIESVLHKEQKEEIMEEKTLPGDMFPMETFPGFPESITANHMPQPHVDRQVESQCSRRKDEEKRENIDIEPRESDSSQKKRVEKDSELTVSTFNTKTKKNSGKNRRKPVDTAPGLPESAALMMTEIEREPEYREPRNITRTRNHSASVKLEIPKTVAVVESPLKQNGVGLARPRRKAPERRLQWESGSDSGSSSGSVRASRGSWGSWSSVEGEKDHSRARPRDPVQYNMYTTEREAYPAVNCTFKTQSMNNLYMNPEAAALSPSFADVAAGVDRSSDSGAAYMPEETWSAPSVPLTNGFRYNMPEPRSTYNQNSSSNSNTSSNPFNGSFLWNNAASQRSNPYPYSPPNNYMLSGNGNYQNSFPCRETQTQTSWSEETPHEVTSSWDMTSCVGSKEVQKHSVHTLVFRSLKRSHDMFVSDHAKQVSLDEESHKLKISVKLRTEYGPVLHMPVLKEGKSKVAPNALDPYNSSGYMSAESDPEYLITGTHPYPSAPGVALTADTQLQKMPSEAAVHSMALALPPSQARQDMARTAASVGDIHRHAGAAERSQPPQHTLGLMEAGGTKTALIPRKAPTMPKPQWHPPWKLYRVISGHLGWVRCLAVEPGNQWFVTGSADRTL</sequence>
<dbReference type="EMBL" id="JAUCMX010000029">
    <property type="protein sequence ID" value="KAK3507747.1"/>
    <property type="molecule type" value="Genomic_DNA"/>
</dbReference>
<dbReference type="InterPro" id="IPR055435">
    <property type="entry name" value="Ig_TMEM131L_3"/>
</dbReference>
<evidence type="ECO:0000256" key="4">
    <source>
        <dbReference type="ARBA" id="ARBA00022729"/>
    </source>
</evidence>
<feature type="region of interest" description="Disordered" evidence="8">
    <location>
        <begin position="1085"/>
        <end position="1104"/>
    </location>
</feature>
<keyword evidence="15" id="KW-1185">Reference proteome</keyword>
<evidence type="ECO:0000259" key="13">
    <source>
        <dbReference type="Pfam" id="PF24501"/>
    </source>
</evidence>
<dbReference type="GO" id="GO:0016020">
    <property type="term" value="C:membrane"/>
    <property type="evidence" value="ECO:0007669"/>
    <property type="project" value="UniProtKB-SubCell"/>
</dbReference>
<dbReference type="InterPro" id="IPR055436">
    <property type="entry name" value="Ig_TMEM131L_4"/>
</dbReference>
<gene>
    <name evidence="14" type="ORF">QTP70_035010</name>
</gene>
<evidence type="ECO:0008006" key="16">
    <source>
        <dbReference type="Google" id="ProtNLM"/>
    </source>
</evidence>
<dbReference type="PROSITE" id="PS50082">
    <property type="entry name" value="WD_REPEATS_2"/>
    <property type="match status" value="1"/>
</dbReference>
<evidence type="ECO:0000256" key="5">
    <source>
        <dbReference type="ARBA" id="ARBA00022989"/>
    </source>
</evidence>
<feature type="domain" description="TMEM131L fifth Ig-like" evidence="13">
    <location>
        <begin position="701"/>
        <end position="765"/>
    </location>
</feature>
<evidence type="ECO:0000259" key="12">
    <source>
        <dbReference type="Pfam" id="PF24499"/>
    </source>
</evidence>
<keyword evidence="6" id="KW-0472">Membrane</keyword>
<dbReference type="PANTHER" id="PTHR22050:SF2">
    <property type="entry name" value="TRANSMEMBRANE PROTEIN 131-LIKE"/>
    <property type="match status" value="1"/>
</dbReference>
<dbReference type="InterPro" id="IPR001680">
    <property type="entry name" value="WD40_rpt"/>
</dbReference>
<protein>
    <recommendedName>
        <fullName evidence="16">Transmembrane protein 131-like</fullName>
    </recommendedName>
</protein>
<keyword evidence="4" id="KW-0732">Signal</keyword>
<feature type="compositionally biased region" description="Basic and acidic residues" evidence="8">
    <location>
        <begin position="1085"/>
        <end position="1095"/>
    </location>
</feature>
<dbReference type="Pfam" id="PF24501">
    <property type="entry name" value="Ig_TMEM131L_5"/>
    <property type="match status" value="1"/>
</dbReference>
<proteinExistence type="inferred from homology"/>
<feature type="compositionally biased region" description="Low complexity" evidence="8">
    <location>
        <begin position="917"/>
        <end position="930"/>
    </location>
</feature>
<evidence type="ECO:0000259" key="9">
    <source>
        <dbReference type="Pfam" id="PF12371"/>
    </source>
</evidence>
<feature type="compositionally biased region" description="Basic residues" evidence="8">
    <location>
        <begin position="1054"/>
        <end position="1064"/>
    </location>
</feature>
<evidence type="ECO:0000256" key="2">
    <source>
        <dbReference type="ARBA" id="ARBA00006682"/>
    </source>
</evidence>
<evidence type="ECO:0000256" key="6">
    <source>
        <dbReference type="ARBA" id="ARBA00023136"/>
    </source>
</evidence>
<feature type="compositionally biased region" description="Low complexity" evidence="8">
    <location>
        <begin position="887"/>
        <end position="904"/>
    </location>
</feature>
<feature type="compositionally biased region" description="Low complexity" evidence="8">
    <location>
        <begin position="1143"/>
        <end position="1168"/>
    </location>
</feature>
<dbReference type="InterPro" id="IPR015943">
    <property type="entry name" value="WD40/YVTN_repeat-like_dom_sf"/>
</dbReference>
<feature type="region of interest" description="Disordered" evidence="8">
    <location>
        <begin position="1259"/>
        <end position="1280"/>
    </location>
</feature>
<feature type="domain" description="TMEM131L fourth Ig-like" evidence="12">
    <location>
        <begin position="522"/>
        <end position="649"/>
    </location>
</feature>
<dbReference type="InterPro" id="IPR013783">
    <property type="entry name" value="Ig-like_fold"/>
</dbReference>
<comment type="caution">
    <text evidence="14">The sequence shown here is derived from an EMBL/GenBank/DDBJ whole genome shotgun (WGS) entry which is preliminary data.</text>
</comment>
<evidence type="ECO:0000313" key="14">
    <source>
        <dbReference type="EMBL" id="KAK3507747.1"/>
    </source>
</evidence>
<dbReference type="SUPFAM" id="SSF50978">
    <property type="entry name" value="WD40 repeat-like"/>
    <property type="match status" value="1"/>
</dbReference>
<dbReference type="Proteomes" id="UP001274896">
    <property type="component" value="Unassembled WGS sequence"/>
</dbReference>
<dbReference type="Pfam" id="PF24499">
    <property type="entry name" value="Ig_TMEM131L_4"/>
    <property type="match status" value="1"/>
</dbReference>
<feature type="compositionally biased region" description="Basic and acidic residues" evidence="8">
    <location>
        <begin position="1004"/>
        <end position="1045"/>
    </location>
</feature>
<feature type="domain" description="Transmembrane protein 131-like N-terminal" evidence="9">
    <location>
        <begin position="47"/>
        <end position="130"/>
    </location>
</feature>
<dbReference type="InterPro" id="IPR045695">
    <property type="entry name" value="TMEM131-like_Ig_dom2"/>
</dbReference>
<organism evidence="14 15">
    <name type="scientific">Hemibagrus guttatus</name>
    <dbReference type="NCBI Taxonomy" id="175788"/>
    <lineage>
        <taxon>Eukaryota</taxon>
        <taxon>Metazoa</taxon>
        <taxon>Chordata</taxon>
        <taxon>Craniata</taxon>
        <taxon>Vertebrata</taxon>
        <taxon>Euteleostomi</taxon>
        <taxon>Actinopterygii</taxon>
        <taxon>Neopterygii</taxon>
        <taxon>Teleostei</taxon>
        <taxon>Ostariophysi</taxon>
        <taxon>Siluriformes</taxon>
        <taxon>Bagridae</taxon>
        <taxon>Hemibagrus</taxon>
    </lineage>
</organism>
<dbReference type="InterPro" id="IPR039877">
    <property type="entry name" value="TMEM131-like"/>
</dbReference>
<feature type="region of interest" description="Disordered" evidence="8">
    <location>
        <begin position="990"/>
        <end position="1077"/>
    </location>
</feature>